<organism evidence="4 5">
    <name type="scientific">Callosobruchus maculatus</name>
    <name type="common">Southern cowpea weevil</name>
    <name type="synonym">Pulse bruchid</name>
    <dbReference type="NCBI Taxonomy" id="64391"/>
    <lineage>
        <taxon>Eukaryota</taxon>
        <taxon>Metazoa</taxon>
        <taxon>Ecdysozoa</taxon>
        <taxon>Arthropoda</taxon>
        <taxon>Hexapoda</taxon>
        <taxon>Insecta</taxon>
        <taxon>Pterygota</taxon>
        <taxon>Neoptera</taxon>
        <taxon>Endopterygota</taxon>
        <taxon>Coleoptera</taxon>
        <taxon>Polyphaga</taxon>
        <taxon>Cucujiformia</taxon>
        <taxon>Chrysomeloidea</taxon>
        <taxon>Chrysomelidae</taxon>
        <taxon>Bruchinae</taxon>
        <taxon>Bruchini</taxon>
        <taxon>Callosobruchus</taxon>
    </lineage>
</organism>
<name>A0A653D286_CALMS</name>
<evidence type="ECO:0000313" key="4">
    <source>
        <dbReference type="EMBL" id="VEN53659.1"/>
    </source>
</evidence>
<accession>A0A653D286</accession>
<dbReference type="AlphaFoldDB" id="A0A653D286"/>
<feature type="domain" description="BESS" evidence="3">
    <location>
        <begin position="472"/>
        <end position="511"/>
    </location>
</feature>
<reference evidence="4 5" key="1">
    <citation type="submission" date="2019-01" db="EMBL/GenBank/DDBJ databases">
        <authorList>
            <person name="Sayadi A."/>
        </authorList>
    </citation>
    <scope>NUCLEOTIDE SEQUENCE [LARGE SCALE GENOMIC DNA]</scope>
</reference>
<dbReference type="EMBL" id="CAACVG010009597">
    <property type="protein sequence ID" value="VEN53659.1"/>
    <property type="molecule type" value="Genomic_DNA"/>
</dbReference>
<feature type="region of interest" description="Disordered" evidence="2">
    <location>
        <begin position="440"/>
        <end position="463"/>
    </location>
</feature>
<gene>
    <name evidence="4" type="ORF">CALMAC_LOCUS13389</name>
</gene>
<evidence type="ECO:0000313" key="5">
    <source>
        <dbReference type="Proteomes" id="UP000410492"/>
    </source>
</evidence>
<dbReference type="OrthoDB" id="6765399at2759"/>
<dbReference type="PROSITE" id="PS51031">
    <property type="entry name" value="BESS"/>
    <property type="match status" value="1"/>
</dbReference>
<keyword evidence="1" id="KW-0539">Nucleus</keyword>
<dbReference type="InterPro" id="IPR004210">
    <property type="entry name" value="BESS_motif"/>
</dbReference>
<comment type="subcellular location">
    <subcellularLocation>
        <location evidence="1">Nucleus</location>
    </subcellularLocation>
</comment>
<feature type="region of interest" description="Disordered" evidence="2">
    <location>
        <begin position="510"/>
        <end position="556"/>
    </location>
</feature>
<protein>
    <recommendedName>
        <fullName evidence="3">BESS domain-containing protein</fullName>
    </recommendedName>
</protein>
<feature type="region of interest" description="Disordered" evidence="2">
    <location>
        <begin position="64"/>
        <end position="87"/>
    </location>
</feature>
<dbReference type="GO" id="GO:0005634">
    <property type="term" value="C:nucleus"/>
    <property type="evidence" value="ECO:0007669"/>
    <property type="project" value="UniProtKB-SubCell"/>
</dbReference>
<feature type="compositionally biased region" description="Polar residues" evidence="2">
    <location>
        <begin position="390"/>
        <end position="404"/>
    </location>
</feature>
<dbReference type="Pfam" id="PF02944">
    <property type="entry name" value="BESS"/>
    <property type="match status" value="1"/>
</dbReference>
<dbReference type="Proteomes" id="UP000410492">
    <property type="component" value="Unassembled WGS sequence"/>
</dbReference>
<sequence length="588" mass="64962">MSWIYNNESDQVIIDEESDEVDITANHVDDENASVDTAGEMVLPVISSVYSENPEDQNCITDFVDPGSVDAPTAVPQQDNDSSISDSDIELVSVDYTNDTLSDSSEDKKIQTIPKKKKKKHGQMLPNPCEIKSCRNGCSSITEAERKVVYEEFRRLNSEAKKAYVQQWVNVSIPEHLVMGGKVTAMKTTRNYYILTQNNIPIKVCAQFFRATLGISLSLLNRYLKEKINDATKSIEAGQPSIINSMTNNVVSNQIDIPEMIREIQRREEIWNLLGQQQLDVDAAWDDICNALVENYSSQTLAQQNYIRKELIAKWCDLKSSYFNYFVKKRQLHPSNPNGGIPFMPYSHLLTFLDSTFSSDATIEGCSSQKPDGYATVFIMEDHQSVDLASSETTNAEPLKNKTSPFDEGHLTKKPKLGEQSNPYGVLLSVPFTVDDQPSLEAPEAEKEWSAAPLKPNATGTNAVSSGAVDSEECELNFFKSLLPIIKTLDQQKRLQFRLGVITNLQKLTAGESRQDDTVSAPSSSQLNGNSQSEISQAAPQNPVITSTSLSAGRLSTDNLNGNVYASRTKSPDFSVLLSSGNGSFPSA</sequence>
<dbReference type="GO" id="GO:0003677">
    <property type="term" value="F:DNA binding"/>
    <property type="evidence" value="ECO:0007669"/>
    <property type="project" value="InterPro"/>
</dbReference>
<proteinExistence type="predicted"/>
<feature type="region of interest" description="Disordered" evidence="2">
    <location>
        <begin position="390"/>
        <end position="420"/>
    </location>
</feature>
<keyword evidence="5" id="KW-1185">Reference proteome</keyword>
<evidence type="ECO:0000259" key="3">
    <source>
        <dbReference type="PROSITE" id="PS51031"/>
    </source>
</evidence>
<feature type="region of interest" description="Disordered" evidence="2">
    <location>
        <begin position="100"/>
        <end position="123"/>
    </location>
</feature>
<evidence type="ECO:0000256" key="2">
    <source>
        <dbReference type="SAM" id="MobiDB-lite"/>
    </source>
</evidence>
<feature type="compositionally biased region" description="Polar residues" evidence="2">
    <location>
        <begin position="518"/>
        <end position="556"/>
    </location>
</feature>
<evidence type="ECO:0000256" key="1">
    <source>
        <dbReference type="PROSITE-ProRule" id="PRU00371"/>
    </source>
</evidence>